<keyword evidence="2" id="KW-0732">Signal</keyword>
<dbReference type="EMBL" id="NBNE01002958">
    <property type="protein sequence ID" value="OWZ08975.1"/>
    <property type="molecule type" value="Genomic_DNA"/>
</dbReference>
<evidence type="ECO:0000259" key="3">
    <source>
        <dbReference type="Pfam" id="PF25597"/>
    </source>
</evidence>
<proteinExistence type="predicted"/>
<accession>A0A225VUH0</accession>
<name>A0A225VUH0_9STRA</name>
<evidence type="ECO:0000256" key="1">
    <source>
        <dbReference type="SAM" id="MobiDB-lite"/>
    </source>
</evidence>
<feature type="domain" description="Retroviral polymerase SH3-like" evidence="3">
    <location>
        <begin position="45"/>
        <end position="88"/>
    </location>
</feature>
<protein>
    <submittedName>
        <fullName evidence="4">Polyprotein</fullName>
    </submittedName>
</protein>
<reference evidence="5" key="1">
    <citation type="submission" date="2017-03" db="EMBL/GenBank/DDBJ databases">
        <title>Phytopthora megakarya and P. palmivora, two closely related causual agents of cacao black pod achieved similar genome size and gene model numbers by different mechanisms.</title>
        <authorList>
            <person name="Ali S."/>
            <person name="Shao J."/>
            <person name="Larry D.J."/>
            <person name="Kronmiller B."/>
            <person name="Shen D."/>
            <person name="Strem M.D."/>
            <person name="Melnick R.L."/>
            <person name="Guiltinan M.J."/>
            <person name="Tyler B.M."/>
            <person name="Meinhardt L.W."/>
            <person name="Bailey B.A."/>
        </authorList>
    </citation>
    <scope>NUCLEOTIDE SEQUENCE [LARGE SCALE GENOMIC DNA]</scope>
    <source>
        <strain evidence="5">zdho120</strain>
    </source>
</reference>
<feature type="chain" id="PRO_5013211584" evidence="2">
    <location>
        <begin position="17"/>
        <end position="224"/>
    </location>
</feature>
<dbReference type="Pfam" id="PF25597">
    <property type="entry name" value="SH3_retrovirus"/>
    <property type="match status" value="1"/>
</dbReference>
<evidence type="ECO:0000256" key="2">
    <source>
        <dbReference type="SAM" id="SignalP"/>
    </source>
</evidence>
<evidence type="ECO:0000313" key="5">
    <source>
        <dbReference type="Proteomes" id="UP000198211"/>
    </source>
</evidence>
<keyword evidence="5" id="KW-1185">Reference proteome</keyword>
<dbReference type="InterPro" id="IPR057670">
    <property type="entry name" value="SH3_retrovirus"/>
</dbReference>
<gene>
    <name evidence="4" type="ORF">PHMEG_00018396</name>
</gene>
<dbReference type="AlphaFoldDB" id="A0A225VUH0"/>
<sequence length="224" mass="24154">MPWLLWGEAFLVAIEAGSVCVSSVLNGETPYYRRSDERPDITMLRTPLENPGKAGLFMGYVQHYESYRVLSMTTGNIQEVRSVEFYEEWTVDPNYVDCLLNNGYGNKRRSLPGVIPFVRLPVLGSEIGEAVISDEHPSKRRCCDGGSTAVSHTEVTDPPGCAGASGAVPLSEAEVTPPIAIGDQSMSRGVNPLRGDSTGVDVGQVEQGGRGARKRKPGLLPVTS</sequence>
<feature type="signal peptide" evidence="2">
    <location>
        <begin position="1"/>
        <end position="16"/>
    </location>
</feature>
<dbReference type="OrthoDB" id="120564at2759"/>
<dbReference type="Proteomes" id="UP000198211">
    <property type="component" value="Unassembled WGS sequence"/>
</dbReference>
<organism evidence="4 5">
    <name type="scientific">Phytophthora megakarya</name>
    <dbReference type="NCBI Taxonomy" id="4795"/>
    <lineage>
        <taxon>Eukaryota</taxon>
        <taxon>Sar</taxon>
        <taxon>Stramenopiles</taxon>
        <taxon>Oomycota</taxon>
        <taxon>Peronosporomycetes</taxon>
        <taxon>Peronosporales</taxon>
        <taxon>Peronosporaceae</taxon>
        <taxon>Phytophthora</taxon>
    </lineage>
</organism>
<evidence type="ECO:0000313" key="4">
    <source>
        <dbReference type="EMBL" id="OWZ08975.1"/>
    </source>
</evidence>
<comment type="caution">
    <text evidence="4">The sequence shown here is derived from an EMBL/GenBank/DDBJ whole genome shotgun (WGS) entry which is preliminary data.</text>
</comment>
<feature type="region of interest" description="Disordered" evidence="1">
    <location>
        <begin position="179"/>
        <end position="224"/>
    </location>
</feature>